<sequence>MRALSKPPAINGLNGLALVLQYYLKLYRPHPSLGFPRAQASMGHRLVPLLLLDYLL</sequence>
<reference evidence="1 2" key="1">
    <citation type="submission" date="2017-06" db="EMBL/GenBank/DDBJ databases">
        <title>Global population genomics of the pathogenic fungus Cryptococcus neoformans var. grubii.</title>
        <authorList>
            <person name="Cuomo C."/>
            <person name="Litvintseva A."/>
            <person name="Chen Y."/>
            <person name="Young S."/>
            <person name="Zeng Q."/>
            <person name="Chapman S."/>
            <person name="Gujja S."/>
            <person name="Saif S."/>
            <person name="Birren B."/>
        </authorList>
    </citation>
    <scope>NUCLEOTIDE SEQUENCE [LARGE SCALE GENOMIC DNA]</scope>
    <source>
        <strain evidence="1 2">Tu259-1</strain>
    </source>
</reference>
<evidence type="ECO:0000313" key="2">
    <source>
        <dbReference type="Proteomes" id="UP000199727"/>
    </source>
</evidence>
<dbReference type="Proteomes" id="UP000199727">
    <property type="component" value="Unassembled WGS sequence"/>
</dbReference>
<name>A0A854Q1S8_CRYNE</name>
<organism evidence="1 2">
    <name type="scientific">Cryptococcus neoformans Tu259-1</name>
    <dbReference type="NCBI Taxonomy" id="1230072"/>
    <lineage>
        <taxon>Eukaryota</taxon>
        <taxon>Fungi</taxon>
        <taxon>Dikarya</taxon>
        <taxon>Basidiomycota</taxon>
        <taxon>Agaricomycotina</taxon>
        <taxon>Tremellomycetes</taxon>
        <taxon>Tremellales</taxon>
        <taxon>Cryptococcaceae</taxon>
        <taxon>Cryptococcus</taxon>
        <taxon>Cryptococcus neoformans species complex</taxon>
    </lineage>
</organism>
<proteinExistence type="predicted"/>
<protein>
    <submittedName>
        <fullName evidence="1">TRIAD3 protein</fullName>
    </submittedName>
</protein>
<gene>
    <name evidence="1" type="ORF">C361_07055</name>
</gene>
<dbReference type="EMBL" id="AMKT01000115">
    <property type="protein sequence ID" value="OXG09871.1"/>
    <property type="molecule type" value="Genomic_DNA"/>
</dbReference>
<evidence type="ECO:0000313" key="1">
    <source>
        <dbReference type="EMBL" id="OXG09871.1"/>
    </source>
</evidence>
<comment type="caution">
    <text evidence="1">The sequence shown here is derived from an EMBL/GenBank/DDBJ whole genome shotgun (WGS) entry which is preliminary data.</text>
</comment>
<dbReference type="AlphaFoldDB" id="A0A854Q1S8"/>
<accession>A0A854Q1S8</accession>